<sequence length="232" mass="27317">MTREQLEVFAHRLREEMEREREERNFFQLERDKIRTFWEITRQQLEECQAALRLRHHSSLVLFAVKERLVVSLDSMHTRTEVGTNFSRRRRWAVGMEGGGSQLSGDDWVDNRNKDREIEEDEEKHQVEIKVYKQKVKHLMYEHQNNLSELKVESMVGLKLAQDDYTEQELELLRDKKNLKAKLLEQELASEEDIKALRMAPLPPNHGALCGTPLRAALSTKTTEDTKELCMA</sequence>
<evidence type="ECO:0000313" key="2">
    <source>
        <dbReference type="EMBL" id="CAD7418888.1"/>
    </source>
</evidence>
<evidence type="ECO:0008006" key="3">
    <source>
        <dbReference type="Google" id="ProtNLM"/>
    </source>
</evidence>
<dbReference type="InterPro" id="IPR039308">
    <property type="entry name" value="GAS8"/>
</dbReference>
<organism evidence="2">
    <name type="scientific">Timema poppense</name>
    <name type="common">Walking stick</name>
    <dbReference type="NCBI Taxonomy" id="170557"/>
    <lineage>
        <taxon>Eukaryota</taxon>
        <taxon>Metazoa</taxon>
        <taxon>Ecdysozoa</taxon>
        <taxon>Arthropoda</taxon>
        <taxon>Hexapoda</taxon>
        <taxon>Insecta</taxon>
        <taxon>Pterygota</taxon>
        <taxon>Neoptera</taxon>
        <taxon>Polyneoptera</taxon>
        <taxon>Phasmatodea</taxon>
        <taxon>Timematodea</taxon>
        <taxon>Timematoidea</taxon>
        <taxon>Timematidae</taxon>
        <taxon>Timema</taxon>
    </lineage>
</organism>
<dbReference type="GO" id="GO:0008017">
    <property type="term" value="F:microtubule binding"/>
    <property type="evidence" value="ECO:0007669"/>
    <property type="project" value="InterPro"/>
</dbReference>
<gene>
    <name evidence="2" type="ORF">TPSB3V08_LOCUS12661</name>
</gene>
<accession>A0A7R9DQ02</accession>
<name>A0A7R9DQ02_TIMPO</name>
<proteinExistence type="predicted"/>
<dbReference type="GO" id="GO:0005794">
    <property type="term" value="C:Golgi apparatus"/>
    <property type="evidence" value="ECO:0007669"/>
    <property type="project" value="TreeGrafter"/>
</dbReference>
<dbReference type="EMBL" id="OD018885">
    <property type="protein sequence ID" value="CAD7418888.1"/>
    <property type="molecule type" value="Genomic_DNA"/>
</dbReference>
<keyword evidence="1" id="KW-0175">Coiled coil</keyword>
<dbReference type="PANTHER" id="PTHR31543:SF0">
    <property type="entry name" value="DYNEIN REGULATORY COMPLEX SUBUNIT 4"/>
    <property type="match status" value="1"/>
</dbReference>
<feature type="coiled-coil region" evidence="1">
    <location>
        <begin position="167"/>
        <end position="194"/>
    </location>
</feature>
<reference evidence="2" key="1">
    <citation type="submission" date="2020-11" db="EMBL/GenBank/DDBJ databases">
        <authorList>
            <person name="Tran Van P."/>
        </authorList>
    </citation>
    <scope>NUCLEOTIDE SEQUENCE</scope>
</reference>
<protein>
    <recommendedName>
        <fullName evidence="3">Growth arrest-specific protein 8</fullName>
    </recommendedName>
</protein>
<dbReference type="GO" id="GO:0048870">
    <property type="term" value="P:cell motility"/>
    <property type="evidence" value="ECO:0007669"/>
    <property type="project" value="InterPro"/>
</dbReference>
<dbReference type="GO" id="GO:0005874">
    <property type="term" value="C:microtubule"/>
    <property type="evidence" value="ECO:0007669"/>
    <property type="project" value="TreeGrafter"/>
</dbReference>
<dbReference type="AlphaFoldDB" id="A0A7R9DQ02"/>
<dbReference type="PANTHER" id="PTHR31543">
    <property type="entry name" value="DYNEIN REGULATORY COMPLEX SUBUNIT 4"/>
    <property type="match status" value="1"/>
</dbReference>
<dbReference type="GO" id="GO:0031267">
    <property type="term" value="F:small GTPase binding"/>
    <property type="evidence" value="ECO:0007669"/>
    <property type="project" value="InterPro"/>
</dbReference>
<feature type="coiled-coil region" evidence="1">
    <location>
        <begin position="3"/>
        <end position="30"/>
    </location>
</feature>
<evidence type="ECO:0000256" key="1">
    <source>
        <dbReference type="SAM" id="Coils"/>
    </source>
</evidence>